<dbReference type="EMBL" id="CM056815">
    <property type="protein sequence ID" value="KAJ8631457.1"/>
    <property type="molecule type" value="Genomic_DNA"/>
</dbReference>
<reference evidence="1 2" key="1">
    <citation type="journal article" date="2022" name="Hortic Res">
        <title>A haplotype resolved chromosomal level avocado genome allows analysis of novel avocado genes.</title>
        <authorList>
            <person name="Nath O."/>
            <person name="Fletcher S.J."/>
            <person name="Hayward A."/>
            <person name="Shaw L.M."/>
            <person name="Masouleh A.K."/>
            <person name="Furtado A."/>
            <person name="Henry R.J."/>
            <person name="Mitter N."/>
        </authorList>
    </citation>
    <scope>NUCLEOTIDE SEQUENCE [LARGE SCALE GENOMIC DNA]</scope>
    <source>
        <strain evidence="2">cv. Hass</strain>
    </source>
</reference>
<accession>A0ACC2LEB0</accession>
<name>A0ACC2LEB0_PERAE</name>
<organism evidence="1 2">
    <name type="scientific">Persea americana</name>
    <name type="common">Avocado</name>
    <dbReference type="NCBI Taxonomy" id="3435"/>
    <lineage>
        <taxon>Eukaryota</taxon>
        <taxon>Viridiplantae</taxon>
        <taxon>Streptophyta</taxon>
        <taxon>Embryophyta</taxon>
        <taxon>Tracheophyta</taxon>
        <taxon>Spermatophyta</taxon>
        <taxon>Magnoliopsida</taxon>
        <taxon>Magnoliidae</taxon>
        <taxon>Laurales</taxon>
        <taxon>Lauraceae</taxon>
        <taxon>Persea</taxon>
    </lineage>
</organism>
<gene>
    <name evidence="1" type="ORF">MRB53_024780</name>
</gene>
<keyword evidence="2" id="KW-1185">Reference proteome</keyword>
<proteinExistence type="predicted"/>
<dbReference type="Proteomes" id="UP001234297">
    <property type="component" value="Chromosome 7"/>
</dbReference>
<protein>
    <submittedName>
        <fullName evidence="1">Uncharacterized protein</fullName>
    </submittedName>
</protein>
<sequence>MAALPSSPLSVQNTPKPPLNIPNQDPNHQRIQTLLTSLQNCTSIKQAKEIHASILRNGLQHQQDLCAKLLAFCAEPPSSQLASNSLIYATRIFEQLQDTATIFMYNTMIRSHAHRRDTAQAISLYNRMRHNGILPNNYTFTFLVKAATDLSTTTGLGRAIHAQSVIFGMPNSDVYIQTALLNMYTSGGNIAIARNVFDRMRHRTAATWNAMIAGYSKRGDVENARRLFDAMPDKDEQSWNIMVCGYAKIGEGDIAERLFEGMPTKTRPTWNAMIAGYAQDSKPVEALGVFRRMQVAGVRPDEITMVTVLPACSQLGALELGEWVHVYIDKNGFDSNVAVCNALIDMYAKCGSIDKAITVFNEMTERSVVSWNTIISGLAIHGRGKEAIELFAEMEKKGVVPDDLTFVGLLNACGHAGFIDRANVYFRKMREVYGIPPKMEHYGCLVDVLGRARHLNEAQELINCMPFEPNSVILGSLLSACRMCNDYMLGERVLKKLVELEPLNPGYYVLLSNMYASSGRWKDVIGIRNLMKSRGIEKIPGCSSIEVDNMVHEFVVGGKTHPHTQEIYAKLDEISEKLRSAGYIPDTSIVLFDLDEEEKAQNLSLHSEKLAVAFGLLKASPAKPIRVVKNLRVCRDCHAAIKLISEIYDREIIVRDRNRFHHFKDGACSCNDYW</sequence>
<comment type="caution">
    <text evidence="1">The sequence shown here is derived from an EMBL/GenBank/DDBJ whole genome shotgun (WGS) entry which is preliminary data.</text>
</comment>
<evidence type="ECO:0000313" key="1">
    <source>
        <dbReference type="EMBL" id="KAJ8631457.1"/>
    </source>
</evidence>
<evidence type="ECO:0000313" key="2">
    <source>
        <dbReference type="Proteomes" id="UP001234297"/>
    </source>
</evidence>